<dbReference type="InterPro" id="IPR001173">
    <property type="entry name" value="Glyco_trans_2-like"/>
</dbReference>
<evidence type="ECO:0000256" key="2">
    <source>
        <dbReference type="ARBA" id="ARBA00022676"/>
    </source>
</evidence>
<dbReference type="RefSeq" id="WP_152586694.1">
    <property type="nucleotide sequence ID" value="NZ_CP045423.1"/>
</dbReference>
<evidence type="ECO:0000313" key="5">
    <source>
        <dbReference type="EMBL" id="QFU17058.1"/>
    </source>
</evidence>
<name>A0A5P9JZ98_9HYPH</name>
<evidence type="ECO:0000259" key="4">
    <source>
        <dbReference type="Pfam" id="PF00535"/>
    </source>
</evidence>
<dbReference type="KEGG" id="mico:GDR74_12980"/>
<dbReference type="SUPFAM" id="SSF53448">
    <property type="entry name" value="Nucleotide-diphospho-sugar transferases"/>
    <property type="match status" value="1"/>
</dbReference>
<dbReference type="Proteomes" id="UP000325614">
    <property type="component" value="Chromosome"/>
</dbReference>
<dbReference type="CDD" id="cd00761">
    <property type="entry name" value="Glyco_tranf_GTA_type"/>
    <property type="match status" value="1"/>
</dbReference>
<gene>
    <name evidence="5" type="ORF">GDR74_12980</name>
</gene>
<keyword evidence="2" id="KW-0328">Glycosyltransferase</keyword>
<evidence type="ECO:0000313" key="6">
    <source>
        <dbReference type="Proteomes" id="UP000325614"/>
    </source>
</evidence>
<comment type="similarity">
    <text evidence="1">Belongs to the glycosyltransferase 2 family.</text>
</comment>
<dbReference type="EMBL" id="CP045423">
    <property type="protein sequence ID" value="QFU17058.1"/>
    <property type="molecule type" value="Genomic_DNA"/>
</dbReference>
<dbReference type="PANTHER" id="PTHR43179:SF12">
    <property type="entry name" value="GALACTOFURANOSYLTRANSFERASE GLFT2"/>
    <property type="match status" value="1"/>
</dbReference>
<dbReference type="GO" id="GO:0016757">
    <property type="term" value="F:glycosyltransferase activity"/>
    <property type="evidence" value="ECO:0007669"/>
    <property type="project" value="UniProtKB-KW"/>
</dbReference>
<protein>
    <submittedName>
        <fullName evidence="5">Glycosyltransferase</fullName>
    </submittedName>
</protein>
<dbReference type="Gene3D" id="3.90.550.10">
    <property type="entry name" value="Spore Coat Polysaccharide Biosynthesis Protein SpsA, Chain A"/>
    <property type="match status" value="1"/>
</dbReference>
<keyword evidence="3 5" id="KW-0808">Transferase</keyword>
<proteinExistence type="inferred from homology"/>
<feature type="domain" description="Glycosyltransferase 2-like" evidence="4">
    <location>
        <begin position="8"/>
        <end position="166"/>
    </location>
</feature>
<organism evidence="5 6">
    <name type="scientific">Microvirga thermotolerans</name>
    <dbReference type="NCBI Taxonomy" id="2651334"/>
    <lineage>
        <taxon>Bacteria</taxon>
        <taxon>Pseudomonadati</taxon>
        <taxon>Pseudomonadota</taxon>
        <taxon>Alphaproteobacteria</taxon>
        <taxon>Hyphomicrobiales</taxon>
        <taxon>Methylobacteriaceae</taxon>
        <taxon>Microvirga</taxon>
    </lineage>
</organism>
<evidence type="ECO:0000256" key="3">
    <source>
        <dbReference type="ARBA" id="ARBA00022679"/>
    </source>
</evidence>
<sequence length="302" mass="33628">MSPHPRVSVIIPHLNEPDDLRRCLDALERQRDDGIPFEIIVVDNGSRVLPEAVCSGVRLERESTPGPGPARNRGAAVARADILAFIDADCIVAPGWIREMVARFDAEPEVHCLAGDIRVAQQRDGYATAIEAYEHVFSYRVKLYVERDRYAATGNMAVRRSVFEAVGPFGGIAVMEDTDWGRRATALGFRIAYAPGMRVYTPPCRSFEELTRRWDRHIAHDFEGIGPGVFGMAKWLARSLAIAASPAGEIVRILRSDRLATPRERGLAFGCLARVRLYRARKMLGLALTGNAVRMVESWNRD</sequence>
<keyword evidence="6" id="KW-1185">Reference proteome</keyword>
<accession>A0A5P9JZ98</accession>
<dbReference type="PANTHER" id="PTHR43179">
    <property type="entry name" value="RHAMNOSYLTRANSFERASE WBBL"/>
    <property type="match status" value="1"/>
</dbReference>
<dbReference type="InterPro" id="IPR029044">
    <property type="entry name" value="Nucleotide-diphossugar_trans"/>
</dbReference>
<evidence type="ECO:0000256" key="1">
    <source>
        <dbReference type="ARBA" id="ARBA00006739"/>
    </source>
</evidence>
<dbReference type="Pfam" id="PF00535">
    <property type="entry name" value="Glycos_transf_2"/>
    <property type="match status" value="1"/>
</dbReference>
<reference evidence="5 6" key="1">
    <citation type="submission" date="2019-10" db="EMBL/GenBank/DDBJ databases">
        <title>Isolation, Identification of Microvirga thermotolerans HR1, a novel thermophilic bacterium and Comparative Genomics of the genus Microvirga.</title>
        <authorList>
            <person name="Li J."/>
            <person name="Zhang W."/>
            <person name="Lin M."/>
            <person name="Wang J."/>
        </authorList>
    </citation>
    <scope>NUCLEOTIDE SEQUENCE [LARGE SCALE GENOMIC DNA]</scope>
    <source>
        <strain evidence="5 6">HR1</strain>
    </source>
</reference>
<dbReference type="AlphaFoldDB" id="A0A5P9JZ98"/>